<evidence type="ECO:0000313" key="1">
    <source>
        <dbReference type="EMBL" id="MBE1564493.1"/>
    </source>
</evidence>
<protein>
    <recommendedName>
        <fullName evidence="3">HEAT repeat domain-containing protein</fullName>
    </recommendedName>
</protein>
<dbReference type="RefSeq" id="WP_192778861.1">
    <property type="nucleotide sequence ID" value="NZ_BAAASY010000008.1"/>
</dbReference>
<proteinExistence type="predicted"/>
<reference evidence="1 2" key="1">
    <citation type="submission" date="2020-10" db="EMBL/GenBank/DDBJ databases">
        <title>Sequencing the genomes of 1000 actinobacteria strains.</title>
        <authorList>
            <person name="Klenk H.-P."/>
        </authorList>
    </citation>
    <scope>NUCLEOTIDE SEQUENCE [LARGE SCALE GENOMIC DNA]</scope>
    <source>
        <strain evidence="1 2">DSM 43748</strain>
    </source>
</reference>
<keyword evidence="2" id="KW-1185">Reference proteome</keyword>
<accession>A0ABR9KSD7</accession>
<dbReference type="EMBL" id="JADBEF010000001">
    <property type="protein sequence ID" value="MBE1564493.1"/>
    <property type="molecule type" value="Genomic_DNA"/>
</dbReference>
<comment type="caution">
    <text evidence="1">The sequence shown here is derived from an EMBL/GenBank/DDBJ whole genome shotgun (WGS) entry which is preliminary data.</text>
</comment>
<gene>
    <name evidence="1" type="ORF">H4W81_007272</name>
</gene>
<dbReference type="Proteomes" id="UP000661607">
    <property type="component" value="Unassembled WGS sequence"/>
</dbReference>
<evidence type="ECO:0008006" key="3">
    <source>
        <dbReference type="Google" id="ProtNLM"/>
    </source>
</evidence>
<dbReference type="InterPro" id="IPR016024">
    <property type="entry name" value="ARM-type_fold"/>
</dbReference>
<evidence type="ECO:0000313" key="2">
    <source>
        <dbReference type="Proteomes" id="UP000661607"/>
    </source>
</evidence>
<name>A0ABR9KSD7_9ACTN</name>
<dbReference type="SUPFAM" id="SSF48371">
    <property type="entry name" value="ARM repeat"/>
    <property type="match status" value="1"/>
</dbReference>
<sequence>MSESKPVTSSSAPQEFSDLWSKNRERQNAGYEEMMRVTGNPVPWAYEVWDEVVDNLVHEDNHNRAIAAQILCNLAVSDPEGRILKDLAALIEVTRDKRFVTARHCLQSLWKIGLAGSTQRAALVDALAARFSECESEKNTTLIRNDIIVGLRNLHEATCDETIAQRATALIETEDDIKYRGKYAKSWRQ</sequence>
<dbReference type="Gene3D" id="1.25.10.10">
    <property type="entry name" value="Leucine-rich Repeat Variant"/>
    <property type="match status" value="1"/>
</dbReference>
<organism evidence="1 2">
    <name type="scientific">Nonomuraea africana</name>
    <dbReference type="NCBI Taxonomy" id="46171"/>
    <lineage>
        <taxon>Bacteria</taxon>
        <taxon>Bacillati</taxon>
        <taxon>Actinomycetota</taxon>
        <taxon>Actinomycetes</taxon>
        <taxon>Streptosporangiales</taxon>
        <taxon>Streptosporangiaceae</taxon>
        <taxon>Nonomuraea</taxon>
    </lineage>
</organism>
<dbReference type="InterPro" id="IPR011989">
    <property type="entry name" value="ARM-like"/>
</dbReference>